<name>A0A2A4ETH7_9BURK</name>
<sequence>MTGVTCLLSAARLACALRIALGVSLLELLLGGGASSVVDQFAGAAGAGVAATAAVVCCGSFLAGVEGGTTLVAALTDVLPDALPASSGLQAVNATAAKSASATRVARERASPFIWASLWLKQTGGVRMQSPMH</sequence>
<dbReference type="EMBL" id="MTZV01000006">
    <property type="protein sequence ID" value="PCE23466.1"/>
    <property type="molecule type" value="Genomic_DNA"/>
</dbReference>
<proteinExistence type="predicted"/>
<reference evidence="1 2" key="1">
    <citation type="submission" date="2017-01" db="EMBL/GenBank/DDBJ databases">
        <title>Whole-Genome Shotgun Sequencing of Two beta-Proteobacterial Species in Search of the Bulgecin Biosynthetic Cluster.</title>
        <authorList>
            <person name="Horsman M.E."/>
            <person name="Marous D.R."/>
            <person name="Li R."/>
            <person name="Oliver R.A."/>
            <person name="Byun B."/>
            <person name="Emrich S.J."/>
            <person name="Boggess B."/>
            <person name="Townsend C.A."/>
            <person name="Mobashery S."/>
        </authorList>
    </citation>
    <scope>NUCLEOTIDE SEQUENCE [LARGE SCALE GENOMIC DNA]</scope>
    <source>
        <strain evidence="1 2">ATCC 31363</strain>
    </source>
</reference>
<accession>A0A2A4ETH7</accession>
<evidence type="ECO:0000313" key="2">
    <source>
        <dbReference type="Proteomes" id="UP000218022"/>
    </source>
</evidence>
<gene>
    <name evidence="1" type="ORF">BWP39_27695</name>
</gene>
<protein>
    <submittedName>
        <fullName evidence="1">Uncharacterized protein</fullName>
    </submittedName>
</protein>
<dbReference type="Proteomes" id="UP000218022">
    <property type="component" value="Unassembled WGS sequence"/>
</dbReference>
<dbReference type="AlphaFoldDB" id="A0A2A4ETH7"/>
<evidence type="ECO:0000313" key="1">
    <source>
        <dbReference type="EMBL" id="PCE23466.1"/>
    </source>
</evidence>
<organism evidence="1 2">
    <name type="scientific">Paraburkholderia acidicola</name>
    <dbReference type="NCBI Taxonomy" id="1912599"/>
    <lineage>
        <taxon>Bacteria</taxon>
        <taxon>Pseudomonadati</taxon>
        <taxon>Pseudomonadota</taxon>
        <taxon>Betaproteobacteria</taxon>
        <taxon>Burkholderiales</taxon>
        <taxon>Burkholderiaceae</taxon>
        <taxon>Paraburkholderia</taxon>
    </lineage>
</organism>
<comment type="caution">
    <text evidence="1">The sequence shown here is derived from an EMBL/GenBank/DDBJ whole genome shotgun (WGS) entry which is preliminary data.</text>
</comment>